<dbReference type="PANTHER" id="PTHR31690">
    <property type="entry name" value="FUCOSE MUTAROTASE"/>
    <property type="match status" value="1"/>
</dbReference>
<dbReference type="InterPro" id="IPR050443">
    <property type="entry name" value="RbsD/FucU_mutarotase"/>
</dbReference>
<comment type="catalytic activity">
    <reaction evidence="2">
        <text>alpha-L-fucose = beta-L-fucose</text>
        <dbReference type="Rhea" id="RHEA:25580"/>
        <dbReference type="ChEBI" id="CHEBI:42548"/>
        <dbReference type="ChEBI" id="CHEBI:42589"/>
        <dbReference type="EC" id="5.1.3.29"/>
    </reaction>
</comment>
<dbReference type="InterPro" id="IPR023750">
    <property type="entry name" value="RbsD-like_sf"/>
</dbReference>
<evidence type="ECO:0000256" key="1">
    <source>
        <dbReference type="ARBA" id="ARBA00023235"/>
    </source>
</evidence>
<dbReference type="PROSITE" id="PS50826">
    <property type="entry name" value="RUN"/>
    <property type="match status" value="1"/>
</dbReference>
<proteinExistence type="predicted"/>
<dbReference type="EMBL" id="CAJOBC010000088">
    <property type="protein sequence ID" value="CAF3534428.1"/>
    <property type="molecule type" value="Genomic_DNA"/>
</dbReference>
<sequence>MGHGDEIVLADANFPSESIARANGAELICCDGVNIPKLLKHVLRLFPLDAYVKQPVALMDLVQDDKNKRLEVPIWQEYQTIVNESEKHTVQFEMMDRFEFYDRAKKAFAIVRTGEGAIYANIILKKGVIPKAENKDKSTNHTSNVNEAPKSLIRFRGDSISNKYGAIERLRTAILPVISHGVILQKNGLYETLWQFILKLNSHSEKYIKLLQDVYNKDNIRLSVETWIDQSVISQCLSIQLSNLEHHPDLIQQYYIGSCLFVFSKNSA</sequence>
<dbReference type="Proteomes" id="UP000663829">
    <property type="component" value="Unassembled WGS sequence"/>
</dbReference>
<dbReference type="OrthoDB" id="10011710at2759"/>
<evidence type="ECO:0000259" key="4">
    <source>
        <dbReference type="PROSITE" id="PS50826"/>
    </source>
</evidence>
<dbReference type="PANTHER" id="PTHR31690:SF4">
    <property type="entry name" value="FUCOSE MUTAROTASE"/>
    <property type="match status" value="1"/>
</dbReference>
<evidence type="ECO:0000313" key="9">
    <source>
        <dbReference type="Proteomes" id="UP000663829"/>
    </source>
</evidence>
<evidence type="ECO:0000313" key="5">
    <source>
        <dbReference type="EMBL" id="CAF0754278.1"/>
    </source>
</evidence>
<dbReference type="GO" id="GO:0042806">
    <property type="term" value="F:fucose binding"/>
    <property type="evidence" value="ECO:0007669"/>
    <property type="project" value="TreeGrafter"/>
</dbReference>
<dbReference type="GO" id="GO:0036373">
    <property type="term" value="F:L-fucose mutarotase activity"/>
    <property type="evidence" value="ECO:0007669"/>
    <property type="project" value="UniProtKB-EC"/>
</dbReference>
<dbReference type="EMBL" id="CAJNOK010001974">
    <property type="protein sequence ID" value="CAF0838573.1"/>
    <property type="molecule type" value="Genomic_DNA"/>
</dbReference>
<dbReference type="AlphaFoldDB" id="A0A813PQB3"/>
<dbReference type="InterPro" id="IPR004012">
    <property type="entry name" value="Run_dom"/>
</dbReference>
<name>A0A813PQB3_9BILA</name>
<reference evidence="5" key="1">
    <citation type="submission" date="2021-02" db="EMBL/GenBank/DDBJ databases">
        <authorList>
            <person name="Nowell W R."/>
        </authorList>
    </citation>
    <scope>NUCLEOTIDE SEQUENCE</scope>
</reference>
<dbReference type="InterPro" id="IPR007721">
    <property type="entry name" value="RbsD_FucU"/>
</dbReference>
<dbReference type="Proteomes" id="UP000681722">
    <property type="component" value="Unassembled WGS sequence"/>
</dbReference>
<keyword evidence="9" id="KW-1185">Reference proteome</keyword>
<accession>A0A813PQB3</accession>
<dbReference type="SUPFAM" id="SSF102546">
    <property type="entry name" value="RbsD-like"/>
    <property type="match status" value="1"/>
</dbReference>
<keyword evidence="1" id="KW-0413">Isomerase</keyword>
<evidence type="ECO:0000256" key="2">
    <source>
        <dbReference type="ARBA" id="ARBA00036324"/>
    </source>
</evidence>
<evidence type="ECO:0000313" key="8">
    <source>
        <dbReference type="EMBL" id="CAF3623481.1"/>
    </source>
</evidence>
<evidence type="ECO:0000256" key="3">
    <source>
        <dbReference type="ARBA" id="ARBA00038859"/>
    </source>
</evidence>
<dbReference type="Pfam" id="PF05025">
    <property type="entry name" value="RbsD_FucU"/>
    <property type="match status" value="1"/>
</dbReference>
<dbReference type="Proteomes" id="UP000677228">
    <property type="component" value="Unassembled WGS sequence"/>
</dbReference>
<organism evidence="5 9">
    <name type="scientific">Didymodactylos carnosus</name>
    <dbReference type="NCBI Taxonomy" id="1234261"/>
    <lineage>
        <taxon>Eukaryota</taxon>
        <taxon>Metazoa</taxon>
        <taxon>Spiralia</taxon>
        <taxon>Gnathifera</taxon>
        <taxon>Rotifera</taxon>
        <taxon>Eurotatoria</taxon>
        <taxon>Bdelloidea</taxon>
        <taxon>Philodinida</taxon>
        <taxon>Philodinidae</taxon>
        <taxon>Didymodactylos</taxon>
    </lineage>
</organism>
<dbReference type="Gene3D" id="3.40.1650.10">
    <property type="entry name" value="RbsD-like domain"/>
    <property type="match status" value="1"/>
</dbReference>
<dbReference type="Proteomes" id="UP000682733">
    <property type="component" value="Unassembled WGS sequence"/>
</dbReference>
<dbReference type="EMBL" id="CAJOBA010001974">
    <property type="protein sequence ID" value="CAF3623481.1"/>
    <property type="molecule type" value="Genomic_DNA"/>
</dbReference>
<evidence type="ECO:0000313" key="6">
    <source>
        <dbReference type="EMBL" id="CAF0838573.1"/>
    </source>
</evidence>
<dbReference type="GO" id="GO:0006004">
    <property type="term" value="P:fucose metabolic process"/>
    <property type="evidence" value="ECO:0007669"/>
    <property type="project" value="TreeGrafter"/>
</dbReference>
<dbReference type="EC" id="5.1.3.29" evidence="3"/>
<evidence type="ECO:0000313" key="7">
    <source>
        <dbReference type="EMBL" id="CAF3534428.1"/>
    </source>
</evidence>
<dbReference type="EMBL" id="CAJNOQ010000088">
    <property type="protein sequence ID" value="CAF0754278.1"/>
    <property type="molecule type" value="Genomic_DNA"/>
</dbReference>
<gene>
    <name evidence="5" type="ORF">GPM918_LOCUS1021</name>
    <name evidence="6" type="ORF">OVA965_LOCUS6523</name>
    <name evidence="7" type="ORF">SRO942_LOCUS1021</name>
    <name evidence="8" type="ORF">TMI583_LOCUS6519</name>
</gene>
<feature type="domain" description="RUN" evidence="4">
    <location>
        <begin position="161"/>
        <end position="268"/>
    </location>
</feature>
<comment type="caution">
    <text evidence="5">The sequence shown here is derived from an EMBL/GenBank/DDBJ whole genome shotgun (WGS) entry which is preliminary data.</text>
</comment>
<protein>
    <recommendedName>
        <fullName evidence="3">L-fucose mutarotase</fullName>
        <ecNumber evidence="3">5.1.3.29</ecNumber>
    </recommendedName>
</protein>